<feature type="transmembrane region" description="Helical" evidence="7">
    <location>
        <begin position="6"/>
        <end position="28"/>
    </location>
</feature>
<keyword evidence="7" id="KW-0997">Cell inner membrane</keyword>
<dbReference type="EMBL" id="VYXP01000006">
    <property type="protein sequence ID" value="KAA9130980.1"/>
    <property type="molecule type" value="Genomic_DNA"/>
</dbReference>
<keyword evidence="10" id="KW-1185">Reference proteome</keyword>
<dbReference type="InterPro" id="IPR049177">
    <property type="entry name" value="MgtC_SapB_SrpB_YhiD_N"/>
</dbReference>
<evidence type="ECO:0000256" key="5">
    <source>
        <dbReference type="ARBA" id="ARBA00022989"/>
    </source>
</evidence>
<organism evidence="9 10">
    <name type="scientific">Marinihelvus fidelis</name>
    <dbReference type="NCBI Taxonomy" id="2613842"/>
    <lineage>
        <taxon>Bacteria</taxon>
        <taxon>Pseudomonadati</taxon>
        <taxon>Pseudomonadota</taxon>
        <taxon>Gammaproteobacteria</taxon>
        <taxon>Chromatiales</taxon>
        <taxon>Wenzhouxiangellaceae</taxon>
        <taxon>Marinihelvus</taxon>
    </lineage>
</organism>
<comment type="caution">
    <text evidence="9">The sequence shown here is derived from an EMBL/GenBank/DDBJ whole genome shotgun (WGS) entry which is preliminary data.</text>
</comment>
<feature type="domain" description="MgtC/SapB/SrpB/YhiD N-terminal" evidence="8">
    <location>
        <begin position="15"/>
        <end position="133"/>
    </location>
</feature>
<evidence type="ECO:0000313" key="9">
    <source>
        <dbReference type="EMBL" id="KAA9130980.1"/>
    </source>
</evidence>
<dbReference type="GO" id="GO:0005886">
    <property type="term" value="C:plasma membrane"/>
    <property type="evidence" value="ECO:0007669"/>
    <property type="project" value="UniProtKB-SubCell"/>
</dbReference>
<evidence type="ECO:0000256" key="2">
    <source>
        <dbReference type="ARBA" id="ARBA00009298"/>
    </source>
</evidence>
<evidence type="ECO:0000256" key="7">
    <source>
        <dbReference type="RuleBase" id="RU365041"/>
    </source>
</evidence>
<reference evidence="9 10" key="1">
    <citation type="submission" date="2019-09" db="EMBL/GenBank/DDBJ databases">
        <title>Wenzhouxiangella sp. Genome sequencing and assembly.</title>
        <authorList>
            <person name="Zhang R."/>
        </authorList>
    </citation>
    <scope>NUCLEOTIDE SEQUENCE [LARGE SCALE GENOMIC DNA]</scope>
    <source>
        <strain evidence="9 10">W260</strain>
    </source>
</reference>
<evidence type="ECO:0000256" key="3">
    <source>
        <dbReference type="ARBA" id="ARBA00022475"/>
    </source>
</evidence>
<dbReference type="PANTHER" id="PTHR33778:SF1">
    <property type="entry name" value="MAGNESIUM TRANSPORTER YHID-RELATED"/>
    <property type="match status" value="1"/>
</dbReference>
<keyword evidence="6 7" id="KW-0472">Membrane</keyword>
<dbReference type="Pfam" id="PF02308">
    <property type="entry name" value="MgtC"/>
    <property type="match status" value="1"/>
</dbReference>
<dbReference type="PANTHER" id="PTHR33778">
    <property type="entry name" value="PROTEIN MGTC"/>
    <property type="match status" value="1"/>
</dbReference>
<proteinExistence type="inferred from homology"/>
<sequence>MDIDWGQIFTHLAHMALAYLLAFPTAINREANASPAGVRTFPLVAVATCGYMLVGMSIMQSEEAHARLMEGLVTGMGFIGGGAILKHGGRVMGLATAAALWSTGAIGIAVAWSRYEIAIALALINFLTFSFLATPVKNALKGNGEGSGDEGQ</sequence>
<feature type="transmembrane region" description="Helical" evidence="7">
    <location>
        <begin position="40"/>
        <end position="59"/>
    </location>
</feature>
<comment type="similarity">
    <text evidence="2 7">Belongs to the MgtC/SapB family.</text>
</comment>
<keyword evidence="5 7" id="KW-1133">Transmembrane helix</keyword>
<feature type="transmembrane region" description="Helical" evidence="7">
    <location>
        <begin position="65"/>
        <end position="85"/>
    </location>
</feature>
<evidence type="ECO:0000256" key="6">
    <source>
        <dbReference type="ARBA" id="ARBA00023136"/>
    </source>
</evidence>
<gene>
    <name evidence="9" type="ORF">F3N42_11560</name>
</gene>
<keyword evidence="4 7" id="KW-0812">Transmembrane</keyword>
<dbReference type="PRINTS" id="PR01837">
    <property type="entry name" value="MGTCSAPBPROT"/>
</dbReference>
<evidence type="ECO:0000313" key="10">
    <source>
        <dbReference type="Proteomes" id="UP000325372"/>
    </source>
</evidence>
<evidence type="ECO:0000256" key="4">
    <source>
        <dbReference type="ARBA" id="ARBA00022692"/>
    </source>
</evidence>
<comment type="subcellular location">
    <subcellularLocation>
        <location evidence="7">Cell inner membrane</location>
        <topology evidence="7">Multi-pass membrane protein</topology>
    </subcellularLocation>
    <subcellularLocation>
        <location evidence="1">Cell membrane</location>
        <topology evidence="1">Multi-pass membrane protein</topology>
    </subcellularLocation>
</comment>
<dbReference type="InterPro" id="IPR003416">
    <property type="entry name" value="MgtC/SapB/SrpB/YhiD_fam"/>
</dbReference>
<name>A0A5N0T7T3_9GAMM</name>
<feature type="transmembrane region" description="Helical" evidence="7">
    <location>
        <begin position="117"/>
        <end position="136"/>
    </location>
</feature>
<dbReference type="AlphaFoldDB" id="A0A5N0T7T3"/>
<dbReference type="Proteomes" id="UP000325372">
    <property type="component" value="Unassembled WGS sequence"/>
</dbReference>
<accession>A0A5N0T7T3</accession>
<evidence type="ECO:0000256" key="1">
    <source>
        <dbReference type="ARBA" id="ARBA00004651"/>
    </source>
</evidence>
<keyword evidence="3" id="KW-1003">Cell membrane</keyword>
<protein>
    <recommendedName>
        <fullName evidence="7">Protein MgtC</fullName>
    </recommendedName>
</protein>
<evidence type="ECO:0000259" key="8">
    <source>
        <dbReference type="Pfam" id="PF02308"/>
    </source>
</evidence>
<feature type="transmembrane region" description="Helical" evidence="7">
    <location>
        <begin position="92"/>
        <end position="111"/>
    </location>
</feature>
<dbReference type="RefSeq" id="WP_150864618.1">
    <property type="nucleotide sequence ID" value="NZ_VYXP01000006.1"/>
</dbReference>